<proteinExistence type="predicted"/>
<dbReference type="Proteomes" id="UP000075840">
    <property type="component" value="Unassembled WGS sequence"/>
</dbReference>
<dbReference type="EnsemblMetazoa" id="AARA014628-RA">
    <property type="protein sequence ID" value="AARA014628-PA"/>
    <property type="gene ID" value="AARA014628"/>
</dbReference>
<keyword evidence="2" id="KW-1185">Reference proteome</keyword>
<sequence length="27" mass="2893">MVVVDALGLQGDTCALKMLAQMFGPQR</sequence>
<reference evidence="1" key="1">
    <citation type="submission" date="2022-08" db="UniProtKB">
        <authorList>
            <consortium name="EnsemblMetazoa"/>
        </authorList>
    </citation>
    <scope>IDENTIFICATION</scope>
    <source>
        <strain evidence="1">Dongola</strain>
    </source>
</reference>
<organism evidence="1 2">
    <name type="scientific">Anopheles arabiensis</name>
    <name type="common">Mosquito</name>
    <dbReference type="NCBI Taxonomy" id="7173"/>
    <lineage>
        <taxon>Eukaryota</taxon>
        <taxon>Metazoa</taxon>
        <taxon>Ecdysozoa</taxon>
        <taxon>Arthropoda</taxon>
        <taxon>Hexapoda</taxon>
        <taxon>Insecta</taxon>
        <taxon>Pterygota</taxon>
        <taxon>Neoptera</taxon>
        <taxon>Endopterygota</taxon>
        <taxon>Diptera</taxon>
        <taxon>Nematocera</taxon>
        <taxon>Culicoidea</taxon>
        <taxon>Culicidae</taxon>
        <taxon>Anophelinae</taxon>
        <taxon>Anopheles</taxon>
    </lineage>
</organism>
<dbReference type="VEuPathDB" id="VectorBase:AARA014628"/>
<evidence type="ECO:0000313" key="1">
    <source>
        <dbReference type="EnsemblMetazoa" id="AARA014628-PA"/>
    </source>
</evidence>
<dbReference type="EMBL" id="APCN01008740">
    <property type="status" value="NOT_ANNOTATED_CDS"/>
    <property type="molecule type" value="Genomic_DNA"/>
</dbReference>
<evidence type="ECO:0000313" key="2">
    <source>
        <dbReference type="Proteomes" id="UP000075840"/>
    </source>
</evidence>
<name>A0A182IGN6_ANOAR</name>
<accession>A0A182IGN6</accession>
<protein>
    <submittedName>
        <fullName evidence="1">Uncharacterized protein</fullName>
    </submittedName>
</protein>
<dbReference type="AlphaFoldDB" id="A0A182IGN6"/>